<evidence type="ECO:0000256" key="5">
    <source>
        <dbReference type="ARBA" id="ARBA00022741"/>
    </source>
</evidence>
<dbReference type="EMBL" id="GL871344">
    <property type="protein sequence ID" value="EGC30248.1"/>
    <property type="molecule type" value="Genomic_DNA"/>
</dbReference>
<dbReference type="InterPro" id="IPR017441">
    <property type="entry name" value="Protein_kinase_ATP_BS"/>
</dbReference>
<dbReference type="PANTHER" id="PTHR46485:SF5">
    <property type="entry name" value="CENTER DIVIDER, ISOFORM A"/>
    <property type="match status" value="1"/>
</dbReference>
<dbReference type="RefSeq" id="XP_003293220.1">
    <property type="nucleotide sequence ID" value="XM_003293172.1"/>
</dbReference>
<proteinExistence type="inferred from homology"/>
<evidence type="ECO:0000256" key="2">
    <source>
        <dbReference type="ARBA" id="ARBA00012513"/>
    </source>
</evidence>
<evidence type="ECO:0000256" key="4">
    <source>
        <dbReference type="ARBA" id="ARBA00022679"/>
    </source>
</evidence>
<dbReference type="OrthoDB" id="4062651at2759"/>
<dbReference type="GO" id="GO:0004674">
    <property type="term" value="F:protein serine/threonine kinase activity"/>
    <property type="evidence" value="ECO:0007669"/>
    <property type="project" value="UniProtKB-KW"/>
</dbReference>
<dbReference type="Proteomes" id="UP000001064">
    <property type="component" value="Unassembled WGS sequence"/>
</dbReference>
<dbReference type="PROSITE" id="PS50011">
    <property type="entry name" value="PROTEIN_KINASE_DOM"/>
    <property type="match status" value="1"/>
</dbReference>
<dbReference type="PROSITE" id="PS00108">
    <property type="entry name" value="PROTEIN_KINASE_ST"/>
    <property type="match status" value="1"/>
</dbReference>
<dbReference type="PRINTS" id="PR00109">
    <property type="entry name" value="TYRKINASE"/>
</dbReference>
<dbReference type="eggNOG" id="ENOG502RYA2">
    <property type="taxonomic scope" value="Eukaryota"/>
</dbReference>
<keyword evidence="3 11" id="KW-0723">Serine/threonine-protein kinase</keyword>
<sequence>MASVDTSVPSLDKAWRINYDDLEFNSEIGSGGFGKVYRGEYLGTPVAIKKIQILPDDPNRVDLEKFLNREIETIKLFSHPNVIQFVGLSEKNGILFIVTELVEGGDLQYYLKNKSIELSWFLRASIAHDVSLAMAYLHNQSIVHRDLKSTNLLVDRNWKIKVCDFGFARIVDEENNKSMTICGTDNWMSPEMITGKDYDEKSDVFSFGIVLLEIITRVKPQPYMRGADFGLSEDIVRNQLIPEDCPASLVKLTFDCCRVDPAQRPSFKEIASILKNIKISL</sequence>
<evidence type="ECO:0000259" key="12">
    <source>
        <dbReference type="PROSITE" id="PS50011"/>
    </source>
</evidence>
<evidence type="ECO:0000256" key="3">
    <source>
        <dbReference type="ARBA" id="ARBA00022527"/>
    </source>
</evidence>
<keyword evidence="7 10" id="KW-0067">ATP-binding</keyword>
<evidence type="ECO:0000256" key="7">
    <source>
        <dbReference type="ARBA" id="ARBA00022840"/>
    </source>
</evidence>
<comment type="similarity">
    <text evidence="1">Belongs to the protein kinase superfamily. TKL Ser/Thr protein kinase family.</text>
</comment>
<dbReference type="SMART" id="SM00220">
    <property type="entry name" value="S_TKc"/>
    <property type="match status" value="1"/>
</dbReference>
<keyword evidence="6" id="KW-0418">Kinase</keyword>
<gene>
    <name evidence="13" type="ORF">DICPUDRAFT_41714</name>
</gene>
<dbReference type="KEGG" id="dpp:DICPUDRAFT_41714"/>
<dbReference type="GO" id="GO:0005524">
    <property type="term" value="F:ATP binding"/>
    <property type="evidence" value="ECO:0007669"/>
    <property type="project" value="UniProtKB-UniRule"/>
</dbReference>
<dbReference type="InterPro" id="IPR001245">
    <property type="entry name" value="Ser-Thr/Tyr_kinase_cat_dom"/>
</dbReference>
<dbReference type="InterPro" id="IPR050940">
    <property type="entry name" value="Actin_reg-Ser/Thr_kinase"/>
</dbReference>
<dbReference type="SUPFAM" id="SSF56112">
    <property type="entry name" value="Protein kinase-like (PK-like)"/>
    <property type="match status" value="1"/>
</dbReference>
<accession>F1A0M6</accession>
<dbReference type="Pfam" id="PF07714">
    <property type="entry name" value="PK_Tyr_Ser-Thr"/>
    <property type="match status" value="1"/>
</dbReference>
<evidence type="ECO:0000256" key="10">
    <source>
        <dbReference type="PROSITE-ProRule" id="PRU10141"/>
    </source>
</evidence>
<evidence type="ECO:0000256" key="6">
    <source>
        <dbReference type="ARBA" id="ARBA00022777"/>
    </source>
</evidence>
<dbReference type="CDD" id="cd13999">
    <property type="entry name" value="STKc_MAP3K-like"/>
    <property type="match status" value="1"/>
</dbReference>
<dbReference type="Gene3D" id="1.10.510.10">
    <property type="entry name" value="Transferase(Phosphotransferase) domain 1"/>
    <property type="match status" value="1"/>
</dbReference>
<feature type="non-terminal residue" evidence="13">
    <location>
        <position position="281"/>
    </location>
</feature>
<dbReference type="GO" id="GO:0005737">
    <property type="term" value="C:cytoplasm"/>
    <property type="evidence" value="ECO:0000318"/>
    <property type="project" value="GO_Central"/>
</dbReference>
<evidence type="ECO:0000256" key="11">
    <source>
        <dbReference type="RuleBase" id="RU000304"/>
    </source>
</evidence>
<organism evidence="13 14">
    <name type="scientific">Dictyostelium purpureum</name>
    <name type="common">Slime mold</name>
    <dbReference type="NCBI Taxonomy" id="5786"/>
    <lineage>
        <taxon>Eukaryota</taxon>
        <taxon>Amoebozoa</taxon>
        <taxon>Evosea</taxon>
        <taxon>Eumycetozoa</taxon>
        <taxon>Dictyostelia</taxon>
        <taxon>Dictyosteliales</taxon>
        <taxon>Dictyosteliaceae</taxon>
        <taxon>Dictyostelium</taxon>
    </lineage>
</organism>
<evidence type="ECO:0000256" key="1">
    <source>
        <dbReference type="ARBA" id="ARBA00005843"/>
    </source>
</evidence>
<evidence type="ECO:0000313" key="14">
    <source>
        <dbReference type="Proteomes" id="UP000001064"/>
    </source>
</evidence>
<dbReference type="STRING" id="5786.F1A0M6"/>
<dbReference type="GeneID" id="10510918"/>
<protein>
    <recommendedName>
        <fullName evidence="2">non-specific serine/threonine protein kinase</fullName>
        <ecNumber evidence="2">2.7.11.1</ecNumber>
    </recommendedName>
</protein>
<dbReference type="PANTHER" id="PTHR46485">
    <property type="entry name" value="LIM DOMAIN KINASE 1"/>
    <property type="match status" value="1"/>
</dbReference>
<dbReference type="AlphaFoldDB" id="F1A0M6"/>
<keyword evidence="14" id="KW-1185">Reference proteome</keyword>
<feature type="binding site" evidence="10">
    <location>
        <position position="50"/>
    </location>
    <ligand>
        <name>ATP</name>
        <dbReference type="ChEBI" id="CHEBI:30616"/>
    </ligand>
</feature>
<comment type="catalytic activity">
    <reaction evidence="8">
        <text>L-threonyl-[protein] + ATP = O-phospho-L-threonyl-[protein] + ADP + H(+)</text>
        <dbReference type="Rhea" id="RHEA:46608"/>
        <dbReference type="Rhea" id="RHEA-COMP:11060"/>
        <dbReference type="Rhea" id="RHEA-COMP:11605"/>
        <dbReference type="ChEBI" id="CHEBI:15378"/>
        <dbReference type="ChEBI" id="CHEBI:30013"/>
        <dbReference type="ChEBI" id="CHEBI:30616"/>
        <dbReference type="ChEBI" id="CHEBI:61977"/>
        <dbReference type="ChEBI" id="CHEBI:456216"/>
        <dbReference type="EC" id="2.7.11.1"/>
    </reaction>
</comment>
<dbReference type="InterPro" id="IPR000719">
    <property type="entry name" value="Prot_kinase_dom"/>
</dbReference>
<dbReference type="GO" id="GO:0004672">
    <property type="term" value="F:protein kinase activity"/>
    <property type="evidence" value="ECO:0000318"/>
    <property type="project" value="GO_Central"/>
</dbReference>
<dbReference type="InParanoid" id="F1A0M6"/>
<evidence type="ECO:0000256" key="9">
    <source>
        <dbReference type="ARBA" id="ARBA00048679"/>
    </source>
</evidence>
<dbReference type="OMA" id="FRGKYYG"/>
<dbReference type="InterPro" id="IPR011009">
    <property type="entry name" value="Kinase-like_dom_sf"/>
</dbReference>
<comment type="catalytic activity">
    <reaction evidence="9">
        <text>L-seryl-[protein] + ATP = O-phospho-L-seryl-[protein] + ADP + H(+)</text>
        <dbReference type="Rhea" id="RHEA:17989"/>
        <dbReference type="Rhea" id="RHEA-COMP:9863"/>
        <dbReference type="Rhea" id="RHEA-COMP:11604"/>
        <dbReference type="ChEBI" id="CHEBI:15378"/>
        <dbReference type="ChEBI" id="CHEBI:29999"/>
        <dbReference type="ChEBI" id="CHEBI:30616"/>
        <dbReference type="ChEBI" id="CHEBI:83421"/>
        <dbReference type="ChEBI" id="CHEBI:456216"/>
        <dbReference type="EC" id="2.7.11.1"/>
    </reaction>
</comment>
<dbReference type="GO" id="GO:0007165">
    <property type="term" value="P:signal transduction"/>
    <property type="evidence" value="ECO:0000318"/>
    <property type="project" value="GO_Central"/>
</dbReference>
<keyword evidence="4" id="KW-0808">Transferase</keyword>
<dbReference type="VEuPathDB" id="AmoebaDB:DICPUDRAFT_41714"/>
<evidence type="ECO:0000313" key="13">
    <source>
        <dbReference type="EMBL" id="EGC30248.1"/>
    </source>
</evidence>
<dbReference type="PROSITE" id="PS00107">
    <property type="entry name" value="PROTEIN_KINASE_ATP"/>
    <property type="match status" value="1"/>
</dbReference>
<keyword evidence="5 10" id="KW-0547">Nucleotide-binding</keyword>
<dbReference type="InterPro" id="IPR008271">
    <property type="entry name" value="Ser/Thr_kinase_AS"/>
</dbReference>
<reference evidence="14" key="1">
    <citation type="journal article" date="2011" name="Genome Biol.">
        <title>Comparative genomics of the social amoebae Dictyostelium discoideum and Dictyostelium purpureum.</title>
        <authorList>
            <consortium name="US DOE Joint Genome Institute (JGI-PGF)"/>
            <person name="Sucgang R."/>
            <person name="Kuo A."/>
            <person name="Tian X."/>
            <person name="Salerno W."/>
            <person name="Parikh A."/>
            <person name="Feasley C.L."/>
            <person name="Dalin E."/>
            <person name="Tu H."/>
            <person name="Huang E."/>
            <person name="Barry K."/>
            <person name="Lindquist E."/>
            <person name="Shapiro H."/>
            <person name="Bruce D."/>
            <person name="Schmutz J."/>
            <person name="Salamov A."/>
            <person name="Fey P."/>
            <person name="Gaudet P."/>
            <person name="Anjard C."/>
            <person name="Babu M.M."/>
            <person name="Basu S."/>
            <person name="Bushmanova Y."/>
            <person name="van der Wel H."/>
            <person name="Katoh-Kurasawa M."/>
            <person name="Dinh C."/>
            <person name="Coutinho P.M."/>
            <person name="Saito T."/>
            <person name="Elias M."/>
            <person name="Schaap P."/>
            <person name="Kay R.R."/>
            <person name="Henrissat B."/>
            <person name="Eichinger L."/>
            <person name="Rivero F."/>
            <person name="Putnam N.H."/>
            <person name="West C.M."/>
            <person name="Loomis W.F."/>
            <person name="Chisholm R.L."/>
            <person name="Shaulsky G."/>
            <person name="Strassmann J.E."/>
            <person name="Queller D.C."/>
            <person name="Kuspa A."/>
            <person name="Grigoriev I.V."/>
        </authorList>
    </citation>
    <scope>NUCLEOTIDE SEQUENCE [LARGE SCALE GENOMIC DNA]</scope>
    <source>
        <strain evidence="14">QSDP1</strain>
    </source>
</reference>
<evidence type="ECO:0000256" key="8">
    <source>
        <dbReference type="ARBA" id="ARBA00047899"/>
    </source>
</evidence>
<dbReference type="EC" id="2.7.11.1" evidence="2"/>
<dbReference type="PIRSF" id="PIRSF000654">
    <property type="entry name" value="Integrin-linked_kinase"/>
    <property type="match status" value="1"/>
</dbReference>
<dbReference type="Gene3D" id="3.30.200.20">
    <property type="entry name" value="Phosphorylase Kinase, domain 1"/>
    <property type="match status" value="1"/>
</dbReference>
<feature type="domain" description="Protein kinase" evidence="12">
    <location>
        <begin position="22"/>
        <end position="279"/>
    </location>
</feature>
<name>F1A0M6_DICPU</name>